<sequence>MIYAMMKRSSQSERFRELMVGVNQCGRSGEWAFEHPG</sequence>
<evidence type="ECO:0000313" key="1">
    <source>
        <dbReference type="EMBL" id="GAY76870.1"/>
    </source>
</evidence>
<name>A0A4Y1ZD24_9BACL</name>
<dbReference type="Proteomes" id="UP000319716">
    <property type="component" value="Unassembled WGS sequence"/>
</dbReference>
<protein>
    <submittedName>
        <fullName evidence="1">Uncharacterized protein</fullName>
    </submittedName>
</protein>
<comment type="caution">
    <text evidence="1">The sequence shown here is derived from an EMBL/GenBank/DDBJ whole genome shotgun (WGS) entry which is preliminary data.</text>
</comment>
<organism evidence="1 2">
    <name type="scientific">Sporolactobacillus inulinus</name>
    <dbReference type="NCBI Taxonomy" id="2078"/>
    <lineage>
        <taxon>Bacteria</taxon>
        <taxon>Bacillati</taxon>
        <taxon>Bacillota</taxon>
        <taxon>Bacilli</taxon>
        <taxon>Bacillales</taxon>
        <taxon>Sporolactobacillaceae</taxon>
        <taxon>Sporolactobacillus</taxon>
    </lineage>
</organism>
<dbReference type="EMBL" id="BEXB01000018">
    <property type="protein sequence ID" value="GAY76870.1"/>
    <property type="molecule type" value="Genomic_DNA"/>
</dbReference>
<dbReference type="AlphaFoldDB" id="A0A4Y1ZD24"/>
<evidence type="ECO:0000313" key="2">
    <source>
        <dbReference type="Proteomes" id="UP000319716"/>
    </source>
</evidence>
<reference evidence="1 2" key="1">
    <citation type="submission" date="2017-11" db="EMBL/GenBank/DDBJ databases">
        <title>Draft Genome Sequence of Sporolactobacillus inulinus NBRC 111894 Isolated from Koso, a Japanese Sugar-Vegetable Fermented Beverage.</title>
        <authorList>
            <person name="Chiou T.Y."/>
            <person name="Oshima K."/>
            <person name="Suda W."/>
            <person name="Hattori M."/>
            <person name="Takahashi T."/>
        </authorList>
    </citation>
    <scope>NUCLEOTIDE SEQUENCE [LARGE SCALE GENOMIC DNA]</scope>
    <source>
        <strain evidence="1 2">NBRC111894</strain>
    </source>
</reference>
<gene>
    <name evidence="1" type="ORF">NBRC111894_2424</name>
</gene>
<proteinExistence type="predicted"/>
<accession>A0A4Y1ZD24</accession>